<evidence type="ECO:0000256" key="1">
    <source>
        <dbReference type="ARBA" id="ARBA00004141"/>
    </source>
</evidence>
<evidence type="ECO:0000313" key="10">
    <source>
        <dbReference type="EMBL" id="KEF54212.1"/>
    </source>
</evidence>
<gene>
    <name evidence="10" type="ORF">A1O9_10008</name>
</gene>
<feature type="transmembrane region" description="Helical" evidence="8">
    <location>
        <begin position="388"/>
        <end position="405"/>
    </location>
</feature>
<keyword evidence="4" id="KW-0029">Amino-acid transport</keyword>
<evidence type="ECO:0000256" key="8">
    <source>
        <dbReference type="SAM" id="Phobius"/>
    </source>
</evidence>
<dbReference type="Gene3D" id="1.20.1740.10">
    <property type="entry name" value="Amino acid/polyamine transporter I"/>
    <property type="match status" value="1"/>
</dbReference>
<dbReference type="AlphaFoldDB" id="A0A072P3D1"/>
<accession>A0A072P3D1</accession>
<dbReference type="GO" id="GO:0016020">
    <property type="term" value="C:membrane"/>
    <property type="evidence" value="ECO:0007669"/>
    <property type="project" value="UniProtKB-SubCell"/>
</dbReference>
<feature type="transmembrane region" description="Helical" evidence="8">
    <location>
        <begin position="244"/>
        <end position="262"/>
    </location>
</feature>
<keyword evidence="11" id="KW-1185">Reference proteome</keyword>
<dbReference type="InterPro" id="IPR004841">
    <property type="entry name" value="AA-permease/SLC12A_dom"/>
</dbReference>
<dbReference type="Pfam" id="PF00324">
    <property type="entry name" value="AA_permease"/>
    <property type="match status" value="1"/>
</dbReference>
<comment type="subcellular location">
    <subcellularLocation>
        <location evidence="1">Membrane</location>
        <topology evidence="1">Multi-pass membrane protein</topology>
    </subcellularLocation>
</comment>
<reference evidence="10 11" key="1">
    <citation type="submission" date="2013-03" db="EMBL/GenBank/DDBJ databases">
        <title>The Genome Sequence of Exophiala aquamarina CBS 119918.</title>
        <authorList>
            <consortium name="The Broad Institute Genomics Platform"/>
            <person name="Cuomo C."/>
            <person name="de Hoog S."/>
            <person name="Gorbushina A."/>
            <person name="Walker B."/>
            <person name="Young S.K."/>
            <person name="Zeng Q."/>
            <person name="Gargeya S."/>
            <person name="Fitzgerald M."/>
            <person name="Haas B."/>
            <person name="Abouelleil A."/>
            <person name="Allen A.W."/>
            <person name="Alvarado L."/>
            <person name="Arachchi H.M."/>
            <person name="Berlin A.M."/>
            <person name="Chapman S.B."/>
            <person name="Gainer-Dewar J."/>
            <person name="Goldberg J."/>
            <person name="Griggs A."/>
            <person name="Gujja S."/>
            <person name="Hansen M."/>
            <person name="Howarth C."/>
            <person name="Imamovic A."/>
            <person name="Ireland A."/>
            <person name="Larimer J."/>
            <person name="McCowan C."/>
            <person name="Murphy C."/>
            <person name="Pearson M."/>
            <person name="Poon T.W."/>
            <person name="Priest M."/>
            <person name="Roberts A."/>
            <person name="Saif S."/>
            <person name="Shea T."/>
            <person name="Sisk P."/>
            <person name="Sykes S."/>
            <person name="Wortman J."/>
            <person name="Nusbaum C."/>
            <person name="Birren B."/>
        </authorList>
    </citation>
    <scope>NUCLEOTIDE SEQUENCE [LARGE SCALE GENOMIC DNA]</scope>
    <source>
        <strain evidence="10 11">CBS 119918</strain>
    </source>
</reference>
<feature type="region of interest" description="Disordered" evidence="7">
    <location>
        <begin position="1"/>
        <end position="26"/>
    </location>
</feature>
<evidence type="ECO:0000256" key="5">
    <source>
        <dbReference type="ARBA" id="ARBA00022989"/>
    </source>
</evidence>
<feature type="transmembrane region" description="Helical" evidence="8">
    <location>
        <begin position="283"/>
        <end position="304"/>
    </location>
</feature>
<keyword evidence="2" id="KW-0813">Transport</keyword>
<dbReference type="STRING" id="1182545.A0A072P3D1"/>
<protein>
    <recommendedName>
        <fullName evidence="9">Amino acid permease/ SLC12A domain-containing protein</fullName>
    </recommendedName>
</protein>
<dbReference type="OrthoDB" id="10062876at2759"/>
<dbReference type="GeneID" id="25284915"/>
<dbReference type="RefSeq" id="XP_013256802.1">
    <property type="nucleotide sequence ID" value="XM_013401348.1"/>
</dbReference>
<dbReference type="HOGENOM" id="CLU_007946_12_1_1"/>
<evidence type="ECO:0000256" key="2">
    <source>
        <dbReference type="ARBA" id="ARBA00022448"/>
    </source>
</evidence>
<name>A0A072P3D1_9EURO</name>
<dbReference type="VEuPathDB" id="FungiDB:A1O9_10008"/>
<feature type="transmembrane region" description="Helical" evidence="8">
    <location>
        <begin position="417"/>
        <end position="442"/>
    </location>
</feature>
<evidence type="ECO:0000313" key="11">
    <source>
        <dbReference type="Proteomes" id="UP000027920"/>
    </source>
</evidence>
<sequence>MKYVDADQVGPHDGGTGSPDGLDKEDSRYVEIEPGDVSDNADQLQRRLNNRQIQLIAIGGSIGTAIFVSVGGALAKGGPISLLLAYVIYACFLGMVNNGVAEMTILHPVSGGFVRMAGKWVDDAFGFAAGWNFFLYEALIIPFEITALTLVISFWSDNVPAAAVCVGCIVCYGAINVLAVRAYGEAEFWLSGGKVILIFMLFAFTFITMVGGNPQNDKYGFRYWKNPGPFAVYHTTGDLGRFEGFLACLWSAAFTIVGPEYVSMVAAEAKRPRVYIKSAFKTMYIRFALFFIGGALCVGIVVAYNDPTLVAIVSGTSGGGGTAAASPYVIAMGNLGIGVLPHITNALLCTSIFSAGNTYTYCASRTLYGLALEGRAPKLLRKCTKGGVPIYCFLITMLFPFLSFLQLSNNSATVLNWLIALVTAGGILNYVIMSVTYLRFFYACKAQGVDRRLFPYYGYFQPYCGWAGLIWMSIIVFFFGYSSFTPPGVDKFFSNYTMLIVTPVLGVFWKLFKRTKIVKSSECDLVWERPIVDAYEASFLSPPIGFWMEMLQLVGIKRTKKDDRRGSIQAIVDRRGSVISSKSAEKY</sequence>
<evidence type="ECO:0000259" key="9">
    <source>
        <dbReference type="Pfam" id="PF00324"/>
    </source>
</evidence>
<keyword evidence="3 8" id="KW-0812">Transmembrane</keyword>
<dbReference type="Proteomes" id="UP000027920">
    <property type="component" value="Unassembled WGS sequence"/>
</dbReference>
<feature type="transmembrane region" description="Helical" evidence="8">
    <location>
        <begin position="133"/>
        <end position="155"/>
    </location>
</feature>
<proteinExistence type="predicted"/>
<dbReference type="InterPro" id="IPR050524">
    <property type="entry name" value="APC_YAT"/>
</dbReference>
<dbReference type="EMBL" id="AMGV01000011">
    <property type="protein sequence ID" value="KEF54212.1"/>
    <property type="molecule type" value="Genomic_DNA"/>
</dbReference>
<evidence type="ECO:0000256" key="3">
    <source>
        <dbReference type="ARBA" id="ARBA00022692"/>
    </source>
</evidence>
<keyword evidence="6 8" id="KW-0472">Membrane</keyword>
<feature type="domain" description="Amino acid permease/ SLC12A" evidence="9">
    <location>
        <begin position="53"/>
        <end position="519"/>
    </location>
</feature>
<dbReference type="PANTHER" id="PTHR43341">
    <property type="entry name" value="AMINO ACID PERMEASE"/>
    <property type="match status" value="1"/>
</dbReference>
<organism evidence="10 11">
    <name type="scientific">Exophiala aquamarina CBS 119918</name>
    <dbReference type="NCBI Taxonomy" id="1182545"/>
    <lineage>
        <taxon>Eukaryota</taxon>
        <taxon>Fungi</taxon>
        <taxon>Dikarya</taxon>
        <taxon>Ascomycota</taxon>
        <taxon>Pezizomycotina</taxon>
        <taxon>Eurotiomycetes</taxon>
        <taxon>Chaetothyriomycetidae</taxon>
        <taxon>Chaetothyriales</taxon>
        <taxon>Herpotrichiellaceae</taxon>
        <taxon>Exophiala</taxon>
    </lineage>
</organism>
<keyword evidence="5 8" id="KW-1133">Transmembrane helix</keyword>
<evidence type="ECO:0000256" key="4">
    <source>
        <dbReference type="ARBA" id="ARBA00022970"/>
    </source>
</evidence>
<dbReference type="FunFam" id="1.20.1740.10:FF:000006">
    <property type="entry name" value="General amino acid permease"/>
    <property type="match status" value="1"/>
</dbReference>
<feature type="transmembrane region" description="Helical" evidence="8">
    <location>
        <begin position="310"/>
        <end position="331"/>
    </location>
</feature>
<dbReference type="PIRSF" id="PIRSF006060">
    <property type="entry name" value="AA_transporter"/>
    <property type="match status" value="1"/>
</dbReference>
<dbReference type="GO" id="GO:0015171">
    <property type="term" value="F:amino acid transmembrane transporter activity"/>
    <property type="evidence" value="ECO:0007669"/>
    <property type="project" value="TreeGrafter"/>
</dbReference>
<evidence type="ECO:0000256" key="6">
    <source>
        <dbReference type="ARBA" id="ARBA00023136"/>
    </source>
</evidence>
<evidence type="ECO:0000256" key="7">
    <source>
        <dbReference type="SAM" id="MobiDB-lite"/>
    </source>
</evidence>
<feature type="transmembrane region" description="Helical" evidence="8">
    <location>
        <begin position="161"/>
        <end position="183"/>
    </location>
</feature>
<feature type="transmembrane region" description="Helical" evidence="8">
    <location>
        <begin position="195"/>
        <end position="212"/>
    </location>
</feature>
<feature type="transmembrane region" description="Helical" evidence="8">
    <location>
        <begin position="493"/>
        <end position="512"/>
    </location>
</feature>
<dbReference type="PANTHER" id="PTHR43341:SF6">
    <property type="entry name" value="AMINO ACID TRANSPORTER (EUROFUNG)"/>
    <property type="match status" value="1"/>
</dbReference>
<comment type="caution">
    <text evidence="10">The sequence shown here is derived from an EMBL/GenBank/DDBJ whole genome shotgun (WGS) entry which is preliminary data.</text>
</comment>
<feature type="transmembrane region" description="Helical" evidence="8">
    <location>
        <begin position="55"/>
        <end position="74"/>
    </location>
</feature>
<feature type="transmembrane region" description="Helical" evidence="8">
    <location>
        <begin position="463"/>
        <end position="481"/>
    </location>
</feature>
<feature type="transmembrane region" description="Helical" evidence="8">
    <location>
        <begin position="80"/>
        <end position="100"/>
    </location>
</feature>